<dbReference type="Pfam" id="PF06839">
    <property type="entry name" value="Zn_ribbon_GRF"/>
    <property type="match status" value="1"/>
</dbReference>
<dbReference type="InterPro" id="IPR010666">
    <property type="entry name" value="Znf_GRF"/>
</dbReference>
<feature type="transmembrane region" description="Helical" evidence="5">
    <location>
        <begin position="123"/>
        <end position="141"/>
    </location>
</feature>
<keyword evidence="5" id="KW-1133">Transmembrane helix</keyword>
<keyword evidence="8" id="KW-1185">Reference proteome</keyword>
<accession>A0ABR2U617</accession>
<protein>
    <recommendedName>
        <fullName evidence="6">GRF-type domain-containing protein</fullName>
    </recommendedName>
</protein>
<evidence type="ECO:0000313" key="8">
    <source>
        <dbReference type="Proteomes" id="UP001396334"/>
    </source>
</evidence>
<dbReference type="PROSITE" id="PS51999">
    <property type="entry name" value="ZF_GRF"/>
    <property type="match status" value="1"/>
</dbReference>
<feature type="domain" description="GRF-type" evidence="6">
    <location>
        <begin position="18"/>
        <end position="60"/>
    </location>
</feature>
<dbReference type="PANTHER" id="PTHR33248">
    <property type="entry name" value="ZINC ION-BINDING PROTEIN"/>
    <property type="match status" value="1"/>
</dbReference>
<keyword evidence="5" id="KW-0812">Transmembrane</keyword>
<evidence type="ECO:0000256" key="2">
    <source>
        <dbReference type="ARBA" id="ARBA00022771"/>
    </source>
</evidence>
<keyword evidence="1" id="KW-0479">Metal-binding</keyword>
<keyword evidence="5" id="KW-0472">Membrane</keyword>
<proteinExistence type="predicted"/>
<reference evidence="7 8" key="1">
    <citation type="journal article" date="2024" name="G3 (Bethesda)">
        <title>Genome assembly of Hibiscus sabdariffa L. provides insights into metabolisms of medicinal natural products.</title>
        <authorList>
            <person name="Kim T."/>
        </authorList>
    </citation>
    <scope>NUCLEOTIDE SEQUENCE [LARGE SCALE GENOMIC DNA]</scope>
    <source>
        <strain evidence="7">TK-2024</strain>
        <tissue evidence="7">Old leaves</tissue>
    </source>
</reference>
<keyword evidence="3" id="KW-0862">Zinc</keyword>
<evidence type="ECO:0000256" key="1">
    <source>
        <dbReference type="ARBA" id="ARBA00022723"/>
    </source>
</evidence>
<organism evidence="7 8">
    <name type="scientific">Hibiscus sabdariffa</name>
    <name type="common">roselle</name>
    <dbReference type="NCBI Taxonomy" id="183260"/>
    <lineage>
        <taxon>Eukaryota</taxon>
        <taxon>Viridiplantae</taxon>
        <taxon>Streptophyta</taxon>
        <taxon>Embryophyta</taxon>
        <taxon>Tracheophyta</taxon>
        <taxon>Spermatophyta</taxon>
        <taxon>Magnoliopsida</taxon>
        <taxon>eudicotyledons</taxon>
        <taxon>Gunneridae</taxon>
        <taxon>Pentapetalae</taxon>
        <taxon>rosids</taxon>
        <taxon>malvids</taxon>
        <taxon>Malvales</taxon>
        <taxon>Malvaceae</taxon>
        <taxon>Malvoideae</taxon>
        <taxon>Hibiscus</taxon>
    </lineage>
</organism>
<dbReference type="EMBL" id="JBBPBN010000002">
    <property type="protein sequence ID" value="KAK9045178.1"/>
    <property type="molecule type" value="Genomic_DNA"/>
</dbReference>
<comment type="caution">
    <text evidence="7">The sequence shown here is derived from an EMBL/GenBank/DDBJ whole genome shotgun (WGS) entry which is preliminary data.</text>
</comment>
<evidence type="ECO:0000256" key="3">
    <source>
        <dbReference type="ARBA" id="ARBA00022833"/>
    </source>
</evidence>
<evidence type="ECO:0000256" key="4">
    <source>
        <dbReference type="PROSITE-ProRule" id="PRU01343"/>
    </source>
</evidence>
<dbReference type="Proteomes" id="UP001396334">
    <property type="component" value="Unassembled WGS sequence"/>
</dbReference>
<evidence type="ECO:0000313" key="7">
    <source>
        <dbReference type="EMBL" id="KAK9045178.1"/>
    </source>
</evidence>
<evidence type="ECO:0000259" key="6">
    <source>
        <dbReference type="PROSITE" id="PS51999"/>
    </source>
</evidence>
<sequence>MSSYSSNSKGKISREIFCNCGKKAEIRTSRKELTKGQRFFGCPKWFKEDGCKFFRWVDEDDEDKYEKNILLEVMTENSMLLRENRELKVVQVLLKCKEHDCARDDSKLLELEDKLRKAKWEAFMYKFVLLFVMFVGVLYSMSNA</sequence>
<name>A0ABR2U617_9ROSI</name>
<keyword evidence="2 4" id="KW-0863">Zinc-finger</keyword>
<evidence type="ECO:0000256" key="5">
    <source>
        <dbReference type="SAM" id="Phobius"/>
    </source>
</evidence>
<gene>
    <name evidence="7" type="ORF">V6N11_059067</name>
</gene>